<evidence type="ECO:0000256" key="1">
    <source>
        <dbReference type="SAM" id="Phobius"/>
    </source>
</evidence>
<dbReference type="AlphaFoldDB" id="A0AAQ3MLA5"/>
<protein>
    <submittedName>
        <fullName evidence="2">Uncharacterized protein</fullName>
    </submittedName>
</protein>
<gene>
    <name evidence="2" type="ORF">V8G54_031532</name>
</gene>
<dbReference type="EMBL" id="CP144691">
    <property type="protein sequence ID" value="WVY92444.1"/>
    <property type="molecule type" value="Genomic_DNA"/>
</dbReference>
<feature type="transmembrane region" description="Helical" evidence="1">
    <location>
        <begin position="83"/>
        <end position="108"/>
    </location>
</feature>
<organism evidence="2 3">
    <name type="scientific">Vigna mungo</name>
    <name type="common">Black gram</name>
    <name type="synonym">Phaseolus mungo</name>
    <dbReference type="NCBI Taxonomy" id="3915"/>
    <lineage>
        <taxon>Eukaryota</taxon>
        <taxon>Viridiplantae</taxon>
        <taxon>Streptophyta</taxon>
        <taxon>Embryophyta</taxon>
        <taxon>Tracheophyta</taxon>
        <taxon>Spermatophyta</taxon>
        <taxon>Magnoliopsida</taxon>
        <taxon>eudicotyledons</taxon>
        <taxon>Gunneridae</taxon>
        <taxon>Pentapetalae</taxon>
        <taxon>rosids</taxon>
        <taxon>fabids</taxon>
        <taxon>Fabales</taxon>
        <taxon>Fabaceae</taxon>
        <taxon>Papilionoideae</taxon>
        <taxon>50 kb inversion clade</taxon>
        <taxon>NPAAA clade</taxon>
        <taxon>indigoferoid/millettioid clade</taxon>
        <taxon>Phaseoleae</taxon>
        <taxon>Vigna</taxon>
    </lineage>
</organism>
<evidence type="ECO:0000313" key="2">
    <source>
        <dbReference type="EMBL" id="WVY92444.1"/>
    </source>
</evidence>
<reference evidence="2 3" key="1">
    <citation type="journal article" date="2023" name="Life. Sci Alliance">
        <title>Evolutionary insights into 3D genome organization and epigenetic landscape of Vigna mungo.</title>
        <authorList>
            <person name="Junaid A."/>
            <person name="Singh B."/>
            <person name="Bhatia S."/>
        </authorList>
    </citation>
    <scope>NUCLEOTIDE SEQUENCE [LARGE SCALE GENOMIC DNA]</scope>
    <source>
        <strain evidence="2">Urdbean</strain>
    </source>
</reference>
<evidence type="ECO:0000313" key="3">
    <source>
        <dbReference type="Proteomes" id="UP001374535"/>
    </source>
</evidence>
<sequence length="112" mass="13077">MLIQEVNNEKDEDGTKNLWAELKKIGVEDDSVGVVYMYLLKNPIALKGFNGVPIHQRKNMLPIIVPDYQPKESNRNVTVDYTYHLFLVLVIYNFSYSSCLIFFFNIFIRGRI</sequence>
<keyword evidence="3" id="KW-1185">Reference proteome</keyword>
<dbReference type="Proteomes" id="UP001374535">
    <property type="component" value="Chromosome 10"/>
</dbReference>
<keyword evidence="1" id="KW-0472">Membrane</keyword>
<name>A0AAQ3MLA5_VIGMU</name>
<keyword evidence="1" id="KW-0812">Transmembrane</keyword>
<keyword evidence="1" id="KW-1133">Transmembrane helix</keyword>
<accession>A0AAQ3MLA5</accession>
<proteinExistence type="predicted"/>